<evidence type="ECO:0000313" key="2">
    <source>
        <dbReference type="EMBL" id="MZL68896.1"/>
    </source>
</evidence>
<dbReference type="InterPro" id="IPR041657">
    <property type="entry name" value="HTH_17"/>
</dbReference>
<keyword evidence="3" id="KW-1185">Reference proteome</keyword>
<dbReference type="Pfam" id="PF12728">
    <property type="entry name" value="HTH_17"/>
    <property type="match status" value="1"/>
</dbReference>
<feature type="domain" description="Helix-turn-helix" evidence="1">
    <location>
        <begin position="20"/>
        <end position="66"/>
    </location>
</feature>
<gene>
    <name evidence="2" type="ORF">GT747_03790</name>
</gene>
<dbReference type="EMBL" id="WWVX01000002">
    <property type="protein sequence ID" value="MZL68896.1"/>
    <property type="molecule type" value="Genomic_DNA"/>
</dbReference>
<name>A0ABW9WSY2_9FIRM</name>
<dbReference type="Proteomes" id="UP000474718">
    <property type="component" value="Unassembled WGS sequence"/>
</dbReference>
<organism evidence="2 3">
    <name type="scientific">Bittarella massiliensis</name>
    <name type="common">ex Durand et al. 2017</name>
    <dbReference type="NCBI Taxonomy" id="1720313"/>
    <lineage>
        <taxon>Bacteria</taxon>
        <taxon>Bacillati</taxon>
        <taxon>Bacillota</taxon>
        <taxon>Clostridia</taxon>
        <taxon>Eubacteriales</taxon>
        <taxon>Oscillospiraceae</taxon>
        <taxon>Bittarella (ex Durand et al. 2017)</taxon>
    </lineage>
</organism>
<evidence type="ECO:0000313" key="3">
    <source>
        <dbReference type="Proteomes" id="UP000474718"/>
    </source>
</evidence>
<accession>A0ABW9WSY2</accession>
<comment type="caution">
    <text evidence="2">The sequence shown here is derived from an EMBL/GenBank/DDBJ whole genome shotgun (WGS) entry which is preliminary data.</text>
</comment>
<protein>
    <recommendedName>
        <fullName evidence="1">Helix-turn-helix domain-containing protein</fullName>
    </recommendedName>
</protein>
<evidence type="ECO:0000259" key="1">
    <source>
        <dbReference type="Pfam" id="PF12728"/>
    </source>
</evidence>
<proteinExistence type="predicted"/>
<reference evidence="2 3" key="1">
    <citation type="journal article" date="2019" name="Nat. Med.">
        <title>A library of human gut bacterial isolates paired with longitudinal multiomics data enables mechanistic microbiome research.</title>
        <authorList>
            <person name="Poyet M."/>
            <person name="Groussin M."/>
            <person name="Gibbons S.M."/>
            <person name="Avila-Pacheco J."/>
            <person name="Jiang X."/>
            <person name="Kearney S.M."/>
            <person name="Perrotta A.R."/>
            <person name="Berdy B."/>
            <person name="Zhao S."/>
            <person name="Lieberman T.D."/>
            <person name="Swanson P.K."/>
            <person name="Smith M."/>
            <person name="Roesemann S."/>
            <person name="Alexander J.E."/>
            <person name="Rich S.A."/>
            <person name="Livny J."/>
            <person name="Vlamakis H."/>
            <person name="Clish C."/>
            <person name="Bullock K."/>
            <person name="Deik A."/>
            <person name="Scott J."/>
            <person name="Pierce K.A."/>
            <person name="Xavier R.J."/>
            <person name="Alm E.J."/>
        </authorList>
    </citation>
    <scope>NUCLEOTIDE SEQUENCE [LARGE SCALE GENOMIC DNA]</scope>
    <source>
        <strain evidence="2 3">BIOML-A2</strain>
    </source>
</reference>
<dbReference type="RefSeq" id="WP_161213311.1">
    <property type="nucleotide sequence ID" value="NZ_WWVX01000002.1"/>
</dbReference>
<sequence length="204" mass="23901">MKENAINWDNVPDVITKDQLYHICHISKSTALYLLQSGKIPCEYTGRKTRCYKIKKEDVIAYLENRKVFPESYSAPAGWYKGDYTVRMEEQVPPIVREHLQLYYTDLLSDYPDVLTTQTVSKITGYGKTAINNWCNQGHIKSFRKNNVNHIPKVYLVEFFCSTYFRTITRKSPWHIRTLQGFSSWRKIRDLHTADSEGGAEKKY</sequence>